<dbReference type="GO" id="GO:0005739">
    <property type="term" value="C:mitochondrion"/>
    <property type="evidence" value="ECO:0007669"/>
    <property type="project" value="TreeGrafter"/>
</dbReference>
<accession>A0A7R9A5I9</accession>
<evidence type="ECO:0000256" key="5">
    <source>
        <dbReference type="ARBA" id="ARBA00046455"/>
    </source>
</evidence>
<dbReference type="Gene3D" id="3.40.50.720">
    <property type="entry name" value="NAD(P)-binding Rossmann-like Domain"/>
    <property type="match status" value="1"/>
</dbReference>
<dbReference type="EMBL" id="LR900092">
    <property type="protein sequence ID" value="CAD7244165.1"/>
    <property type="molecule type" value="Genomic_DNA"/>
</dbReference>
<dbReference type="SUPFAM" id="SSF51735">
    <property type="entry name" value="NAD(P)-binding Rossmann-fold domains"/>
    <property type="match status" value="1"/>
</dbReference>
<evidence type="ECO:0000313" key="7">
    <source>
        <dbReference type="EMBL" id="CAD7244165.1"/>
    </source>
</evidence>
<dbReference type="OrthoDB" id="275457at2759"/>
<dbReference type="Pfam" id="PF01370">
    <property type="entry name" value="Epimerase"/>
    <property type="match status" value="1"/>
</dbReference>
<reference evidence="7" key="1">
    <citation type="submission" date="2020-11" db="EMBL/GenBank/DDBJ databases">
        <authorList>
            <person name="Tran Van P."/>
        </authorList>
    </citation>
    <scope>NUCLEOTIDE SEQUENCE</scope>
</reference>
<gene>
    <name evidence="7" type="ORF">DSTB1V02_LOCUS4067</name>
</gene>
<name>A0A7R9A5I9_9CRUS</name>
<comment type="subunit">
    <text evidence="5">Complex I is composed of 45 different subunits. This a component of the hydrophobic protein fraction. Interacts with BLOC1S1. Interacts with SLC2A4. Interacts with CLOCK. Interacts with RAB5IF.</text>
</comment>
<dbReference type="CDD" id="cd05271">
    <property type="entry name" value="NDUFA9_like_SDR_a"/>
    <property type="match status" value="1"/>
</dbReference>
<dbReference type="InterPro" id="IPR036291">
    <property type="entry name" value="NAD(P)-bd_dom_sf"/>
</dbReference>
<proteinExistence type="inferred from homology"/>
<dbReference type="PANTHER" id="PTHR12126">
    <property type="entry name" value="NADH-UBIQUINONE OXIDOREDUCTASE 39 KDA SUBUNIT-RELATED"/>
    <property type="match status" value="1"/>
</dbReference>
<evidence type="ECO:0000259" key="6">
    <source>
        <dbReference type="Pfam" id="PF01370"/>
    </source>
</evidence>
<dbReference type="PANTHER" id="PTHR12126:SF11">
    <property type="entry name" value="NADH DEHYDROGENASE [UBIQUINONE] 1 ALPHA SUBCOMPLEX SUBUNIT 9, MITOCHONDRIAL"/>
    <property type="match status" value="1"/>
</dbReference>
<dbReference type="InterPro" id="IPR051207">
    <property type="entry name" value="ComplexI_NDUFA9_subunit"/>
</dbReference>
<keyword evidence="8" id="KW-1185">Reference proteome</keyword>
<dbReference type="GO" id="GO:0044877">
    <property type="term" value="F:protein-containing complex binding"/>
    <property type="evidence" value="ECO:0007669"/>
    <property type="project" value="TreeGrafter"/>
</dbReference>
<evidence type="ECO:0000256" key="1">
    <source>
        <dbReference type="ARBA" id="ARBA00038501"/>
    </source>
</evidence>
<dbReference type="Proteomes" id="UP000677054">
    <property type="component" value="Unassembled WGS sequence"/>
</dbReference>
<protein>
    <recommendedName>
        <fullName evidence="2">NADH dehydrogenase [ubiquinone] 1 alpha subcomplex subunit 9, mitochondrial</fullName>
    </recommendedName>
    <alternativeName>
        <fullName evidence="4">Complex I-39kD</fullName>
    </alternativeName>
    <alternativeName>
        <fullName evidence="3">NADH-ubiquinone oxidoreductase 39 kDa subunit</fullName>
    </alternativeName>
</protein>
<sequence length="405" mass="46516">MLVVWRKSPAFVHSKATAALSLNLQRNISDSTGDVSVKPLPKPSLSALRKGTGGRSSFNGIVCTVFGASGFIGRYLCNKLGKIGTQIILPYRGDDSDILPLRMVGDLGQVLFQPFSLKDEESIMKAMRYSNVVVNLIGRDWETINYKFDDVHCEGARTIARCAKQVGVEKLIHFSSLNAAEIPKGIVLKKGSKFLASKWKGEQAVREEFPEAIIMRPADVYGQEDRFLNYYATFWRRQFHWMPLWYKGERTIKQPVFVSDVAQGIVNAILERDTAGKTYECIGPKRYQLGELVDYFHRVMRRDGVEWGYRRYDMRWDLLFQLRITLIEKLCYSWPINTMIWEKVEREHTTDRTTGCPTLEDLGVTLTEIEDRVSWELKPYRAWNYYDAELDEFSPPQPPPVVTDA</sequence>
<dbReference type="AlphaFoldDB" id="A0A7R9A5I9"/>
<evidence type="ECO:0000256" key="3">
    <source>
        <dbReference type="ARBA" id="ARBA00042000"/>
    </source>
</evidence>
<dbReference type="InterPro" id="IPR001509">
    <property type="entry name" value="Epimerase_deHydtase"/>
</dbReference>
<feature type="domain" description="NAD-dependent epimerase/dehydratase" evidence="6">
    <location>
        <begin position="64"/>
        <end position="279"/>
    </location>
</feature>
<evidence type="ECO:0000313" key="8">
    <source>
        <dbReference type="Proteomes" id="UP000677054"/>
    </source>
</evidence>
<organism evidence="7">
    <name type="scientific">Darwinula stevensoni</name>
    <dbReference type="NCBI Taxonomy" id="69355"/>
    <lineage>
        <taxon>Eukaryota</taxon>
        <taxon>Metazoa</taxon>
        <taxon>Ecdysozoa</taxon>
        <taxon>Arthropoda</taxon>
        <taxon>Crustacea</taxon>
        <taxon>Oligostraca</taxon>
        <taxon>Ostracoda</taxon>
        <taxon>Podocopa</taxon>
        <taxon>Podocopida</taxon>
        <taxon>Darwinulocopina</taxon>
        <taxon>Darwinuloidea</taxon>
        <taxon>Darwinulidae</taxon>
        <taxon>Darwinula</taxon>
    </lineage>
</organism>
<dbReference type="EMBL" id="CAJPEV010000575">
    <property type="protein sequence ID" value="CAG0886597.1"/>
    <property type="molecule type" value="Genomic_DNA"/>
</dbReference>
<comment type="similarity">
    <text evidence="1">Belongs to the complex I NDUFA9 subunit family.</text>
</comment>
<evidence type="ECO:0000256" key="4">
    <source>
        <dbReference type="ARBA" id="ARBA00043145"/>
    </source>
</evidence>
<evidence type="ECO:0000256" key="2">
    <source>
        <dbReference type="ARBA" id="ARBA00040720"/>
    </source>
</evidence>